<dbReference type="InterPro" id="IPR043129">
    <property type="entry name" value="ATPase_NBD"/>
</dbReference>
<proteinExistence type="predicted"/>
<dbReference type="EMBL" id="JAHPRE010000037">
    <property type="protein sequence ID" value="MCU4397282.1"/>
    <property type="molecule type" value="Genomic_DNA"/>
</dbReference>
<dbReference type="Gene3D" id="3.90.640.10">
    <property type="entry name" value="Actin, Chain A, domain 4"/>
    <property type="match status" value="1"/>
</dbReference>
<organism evidence="1 2">
    <name type="scientific">Acinetobacter junii</name>
    <dbReference type="NCBI Taxonomy" id="40215"/>
    <lineage>
        <taxon>Bacteria</taxon>
        <taxon>Pseudomonadati</taxon>
        <taxon>Pseudomonadota</taxon>
        <taxon>Gammaproteobacteria</taxon>
        <taxon>Moraxellales</taxon>
        <taxon>Moraxellaceae</taxon>
        <taxon>Acinetobacter</taxon>
    </lineage>
</organism>
<dbReference type="AlphaFoldDB" id="A0AAW5REZ5"/>
<evidence type="ECO:0008006" key="3">
    <source>
        <dbReference type="Google" id="ProtNLM"/>
    </source>
</evidence>
<comment type="caution">
    <text evidence="1">The sequence shown here is derived from an EMBL/GenBank/DDBJ whole genome shotgun (WGS) entry which is preliminary data.</text>
</comment>
<gene>
    <name evidence="1" type="ORF">KTH64_10025</name>
</gene>
<reference evidence="1" key="1">
    <citation type="submission" date="2021-06" db="EMBL/GenBank/DDBJ databases">
        <title>Propagation of a rapidly emergent carbapenem-resistant Acinetobacter baumannii lineage by various extra-hospital transmission networks.</title>
        <authorList>
            <person name="Calix J."/>
        </authorList>
    </citation>
    <scope>NUCLEOTIDE SEQUENCE</scope>
    <source>
        <strain evidence="1">WU_MDCI_Aw63</strain>
    </source>
</reference>
<protein>
    <recommendedName>
        <fullName evidence="3">Molecular chaperone DnaK</fullName>
    </recommendedName>
</protein>
<dbReference type="SUPFAM" id="SSF53067">
    <property type="entry name" value="Actin-like ATPase domain"/>
    <property type="match status" value="1"/>
</dbReference>
<sequence length="971" mass="110778">MSQSFETFVPTLKHQKLLATAEAIALEKDKAEDSKTLKQATEAAVAYFEQYRYWWINEGEMIFDRETRLLWQAQLDINNGYSLQEARKKVGSLKTGGLSNWELPILDQLKHIAASKNFPLQYEGDTRIHGLDYWMTLSGRFDTAPSYWKLSLGDGYIIAKNSLFQNNETSLSVLNTFINKNWKIHPFGLTLPHTFVDNTLIHYASNLNEIQNFNNKKNFYLKSPFVIPDITLRKAFTSYVDASLKQFNQNLDTLDKLPKKKYDNKPQLDPVAVWQNIDYISTRLPKIDALKFTDVEQGMWEFFVPKALQGKHTKVQSKQFCRDRNPVLDIREANVAIDFGTSSTVVAIRKNGKDELLRIGMQEKDFAKDAITDQQYENPTVLEFLDLQKFLKEWQSESYRPLVDWNNIHCSHEARRALDDNRGGGPTSVEAVGSVLLRLKQWALRGEQNAKIRFRDQQDYEYQLQPLTEYNPVKGQPIQIGKDYPQLDPIEVYAWFLGMTINWRERGIFLNYYLTFPVKYSNEVKARILAAFRRGLQRSLPESLIYDERFNDFSVEELASEPAAFAAAALERLEIEPDDGGVSYAVFDFGGGTTDFDYGFYRNPNDEEHDEGWDHVIEHFGSSGDQFLGGENLLENLAYLVFQANSSECNKKKIAFTKPLDAEVFAGSELLIAQTQAAYTNTTLMMSKLRPLWEAGKIDLDSKGTETFKLINKDGQTVDCEIAIKQDELIKFLENRIRQGLKEFFIAMNVAFKQQHQKLPELIHILLAGNSSRSRIVLGLLGRLDDEKSKALHQLLWTDLAEIFEDLPDLEIHLPLDADPKNAYAPTAKTGVALGLLRLCPGETLKVVNHAAEDNTDSPFQYFIGAFRRDTLQVAIHRGQTYQEWAELGKPLNGVLVMGYTTSSSAALENQVKRGDKGVFEQNLRLSGNIQGHKVFAKVLSPNEIEICTAQSLDDVHRQQTNNNRIIQLSI</sequence>
<dbReference type="Gene3D" id="3.30.420.40">
    <property type="match status" value="2"/>
</dbReference>
<dbReference type="RefSeq" id="WP_262579018.1">
    <property type="nucleotide sequence ID" value="NZ_JAHPRE010000037.1"/>
</dbReference>
<accession>A0AAW5REZ5</accession>
<evidence type="ECO:0000313" key="2">
    <source>
        <dbReference type="Proteomes" id="UP001208534"/>
    </source>
</evidence>
<dbReference type="Proteomes" id="UP001208534">
    <property type="component" value="Unassembled WGS sequence"/>
</dbReference>
<evidence type="ECO:0000313" key="1">
    <source>
        <dbReference type="EMBL" id="MCU4397282.1"/>
    </source>
</evidence>
<name>A0AAW5REZ5_ACIJU</name>